<dbReference type="Pfam" id="PF22725">
    <property type="entry name" value="GFO_IDH_MocA_C3"/>
    <property type="match status" value="1"/>
</dbReference>
<dbReference type="PANTHER" id="PTHR43054:SF1">
    <property type="entry name" value="SCYLLO-INOSITOL 2-DEHYDROGENASE (NADP(+)) IOLU"/>
    <property type="match status" value="1"/>
</dbReference>
<feature type="domain" description="GFO/IDH/MocA-like oxidoreductase" evidence="2">
    <location>
        <begin position="137"/>
        <end position="245"/>
    </location>
</feature>
<gene>
    <name evidence="3" type="ORF">BU072_05565</name>
</gene>
<name>A0A2T4PU61_9STAP</name>
<sequence>MKFGFIGTNWISDKLIENGNEVEGFEPYAVYSRTDERAHYYKEKHQLSEVFTDLEQFCKSPNFEAVYIASPNAFHYEQAELAIKNNKHVLIEKPATINQAQFEKLSKLAYEYNVTVMEAMKSTLLAPFVEFTNAHVDIGEIRYADFHYHQYSSRYDNYKNGIIENAFKPELGNGALMDLGVYTIAPIIHLFGMPNSVKANGFKLDTGADGQGNAILDFHTFQATISYSKICDRVSPSEIIGENGYVLIDKISAPSNIKVFNKDGQLIKEFNGETTFTMKEEVIEFINCVEEKKVESSINTHKRTLDTIKVLDEIRKQIGVQFNV</sequence>
<accession>A0A2T4PU61</accession>
<evidence type="ECO:0000313" key="3">
    <source>
        <dbReference type="EMBL" id="PTI29912.1"/>
    </source>
</evidence>
<dbReference type="InterPro" id="IPR036291">
    <property type="entry name" value="NAD(P)-bd_dom_sf"/>
</dbReference>
<dbReference type="PANTHER" id="PTHR43054">
    <property type="match status" value="1"/>
</dbReference>
<proteinExistence type="predicted"/>
<dbReference type="EMBL" id="PZFK01000009">
    <property type="protein sequence ID" value="PTI29912.1"/>
    <property type="molecule type" value="Genomic_DNA"/>
</dbReference>
<evidence type="ECO:0000313" key="4">
    <source>
        <dbReference type="Proteomes" id="UP000241209"/>
    </source>
</evidence>
<dbReference type="OrthoDB" id="9815825at2"/>
<evidence type="ECO:0000259" key="2">
    <source>
        <dbReference type="Pfam" id="PF22725"/>
    </source>
</evidence>
<dbReference type="AlphaFoldDB" id="A0A2T4PU61"/>
<dbReference type="Proteomes" id="UP000241209">
    <property type="component" value="Unassembled WGS sequence"/>
</dbReference>
<reference evidence="3 4" key="1">
    <citation type="journal article" date="2016" name="Front. Microbiol.">
        <title>Comprehensive Phylogenetic Analysis of Bovine Non-aureus Staphylococci Species Based on Whole-Genome Sequencing.</title>
        <authorList>
            <person name="Naushad S."/>
            <person name="Barkema H.W."/>
            <person name="Luby C."/>
            <person name="Condas L.A."/>
            <person name="Nobrega D.B."/>
            <person name="Carson D.A."/>
            <person name="De Buck J."/>
        </authorList>
    </citation>
    <scope>NUCLEOTIDE SEQUENCE [LARGE SCALE GENOMIC DNA]</scope>
    <source>
        <strain evidence="3 4">SNUC 2204</strain>
    </source>
</reference>
<dbReference type="GO" id="GO:0000166">
    <property type="term" value="F:nucleotide binding"/>
    <property type="evidence" value="ECO:0007669"/>
    <property type="project" value="InterPro"/>
</dbReference>
<dbReference type="SUPFAM" id="SSF55347">
    <property type="entry name" value="Glyceraldehyde-3-phosphate dehydrogenase-like, C-terminal domain"/>
    <property type="match status" value="1"/>
</dbReference>
<dbReference type="InterPro" id="IPR055170">
    <property type="entry name" value="GFO_IDH_MocA-like_dom"/>
</dbReference>
<dbReference type="STRING" id="1167632.GCA_000286335_01636"/>
<comment type="caution">
    <text evidence="3">The sequence shown here is derived from an EMBL/GenBank/DDBJ whole genome shotgun (WGS) entry which is preliminary data.</text>
</comment>
<protein>
    <submittedName>
        <fullName evidence="3">Gfo/Idh/MocA family oxidoreductase</fullName>
    </submittedName>
</protein>
<dbReference type="Pfam" id="PF01408">
    <property type="entry name" value="GFO_IDH_MocA"/>
    <property type="match status" value="1"/>
</dbReference>
<dbReference type="Gene3D" id="3.40.50.720">
    <property type="entry name" value="NAD(P)-binding Rossmann-like Domain"/>
    <property type="match status" value="1"/>
</dbReference>
<feature type="domain" description="Gfo/Idh/MocA-like oxidoreductase N-terminal" evidence="1">
    <location>
        <begin position="1"/>
        <end position="118"/>
    </location>
</feature>
<dbReference type="GeneID" id="64116934"/>
<dbReference type="RefSeq" id="WP_107556914.1">
    <property type="nucleotide sequence ID" value="NZ_BMDF01000006.1"/>
</dbReference>
<organism evidence="3 4">
    <name type="scientific">Mammaliicoccus vitulinus</name>
    <dbReference type="NCBI Taxonomy" id="71237"/>
    <lineage>
        <taxon>Bacteria</taxon>
        <taxon>Bacillati</taxon>
        <taxon>Bacillota</taxon>
        <taxon>Bacilli</taxon>
        <taxon>Bacillales</taxon>
        <taxon>Staphylococcaceae</taxon>
        <taxon>Mammaliicoccus</taxon>
    </lineage>
</organism>
<evidence type="ECO:0000259" key="1">
    <source>
        <dbReference type="Pfam" id="PF01408"/>
    </source>
</evidence>
<dbReference type="InterPro" id="IPR000683">
    <property type="entry name" value="Gfo/Idh/MocA-like_OxRdtase_N"/>
</dbReference>
<dbReference type="SUPFAM" id="SSF51735">
    <property type="entry name" value="NAD(P)-binding Rossmann-fold domains"/>
    <property type="match status" value="1"/>
</dbReference>
<dbReference type="Gene3D" id="3.30.360.10">
    <property type="entry name" value="Dihydrodipicolinate Reductase, domain 2"/>
    <property type="match status" value="1"/>
</dbReference>